<comment type="caution">
    <text evidence="12">The sequence shown here is derived from an EMBL/GenBank/DDBJ whole genome shotgun (WGS) entry which is preliminary data.</text>
</comment>
<keyword evidence="13" id="KW-1185">Reference proteome</keyword>
<dbReference type="OrthoDB" id="8673173at2"/>
<evidence type="ECO:0000256" key="8">
    <source>
        <dbReference type="ARBA" id="ARBA00022833"/>
    </source>
</evidence>
<keyword evidence="8" id="KW-0862">Zinc</keyword>
<dbReference type="PANTHER" id="PTHR21240:SF27">
    <property type="entry name" value="2-AMINO-3-CARBOXYMUCONATE-6-SEMIALDEHYDE DECARBOXYLASE"/>
    <property type="match status" value="1"/>
</dbReference>
<dbReference type="GO" id="GO:0019748">
    <property type="term" value="P:secondary metabolic process"/>
    <property type="evidence" value="ECO:0007669"/>
    <property type="project" value="TreeGrafter"/>
</dbReference>
<sequence length="344" mass="36185">MGGSVGSGVVDWHTHVVAPDLGAPDRDGGDYAWPVMERLDDTHATMWVGRRRYREVDDRCWSATRRIADMDAEGVAVQVVSPMPVTLCHDAPPAGVVEFARAQNTFFAALVGEAPDRFRALGAVPLQEVDAAVAELRRCVQDLGFVGVEVGARVGALELSDPAFGPFFDAADELGAVVFVHPVDEHLDPRLAAAGLAFGVGMPGETAVAGAGLLTAGTLVDRPNVRVCLAHGGGALPMILPRVAKGQAIAAPGRRPAADADTVLERAGVLWCDSLTYDTTSLRLVLDRVGEDHVVLGTDYPFAAREVPVGAVLRGLHPDLKALIGVVNGEALMTLTPATELESQ</sequence>
<evidence type="ECO:0000256" key="10">
    <source>
        <dbReference type="ARBA" id="ARBA00031120"/>
    </source>
</evidence>
<accession>A0A2V4AET5</accession>
<keyword evidence="12" id="KW-0614">Plasmid</keyword>
<evidence type="ECO:0000256" key="7">
    <source>
        <dbReference type="ARBA" id="ARBA00022793"/>
    </source>
</evidence>
<evidence type="ECO:0000256" key="1">
    <source>
        <dbReference type="ARBA" id="ARBA00005079"/>
    </source>
</evidence>
<evidence type="ECO:0000256" key="4">
    <source>
        <dbReference type="ARBA" id="ARBA00012365"/>
    </source>
</evidence>
<evidence type="ECO:0000256" key="6">
    <source>
        <dbReference type="ARBA" id="ARBA00022723"/>
    </source>
</evidence>
<proteinExistence type="inferred from homology"/>
<comment type="pathway">
    <text evidence="1">Secondary metabolite metabolism; quinolate metabolism.</text>
</comment>
<dbReference type="InterPro" id="IPR032466">
    <property type="entry name" value="Metal_Hydrolase"/>
</dbReference>
<name>A0A2V4AET5_9PSEU</name>
<dbReference type="GO" id="GO:0016787">
    <property type="term" value="F:hydrolase activity"/>
    <property type="evidence" value="ECO:0007669"/>
    <property type="project" value="InterPro"/>
</dbReference>
<evidence type="ECO:0000256" key="2">
    <source>
        <dbReference type="ARBA" id="ARBA00005871"/>
    </source>
</evidence>
<dbReference type="PANTHER" id="PTHR21240">
    <property type="entry name" value="2-AMINO-3-CARBOXYLMUCONATE-6-SEMIALDEHYDE DECARBOXYLASE"/>
    <property type="match status" value="1"/>
</dbReference>
<dbReference type="RefSeq" id="WP_112278763.1">
    <property type="nucleotide sequence ID" value="NZ_CM009984.1"/>
</dbReference>
<dbReference type="EMBL" id="MASW01000024">
    <property type="protein sequence ID" value="PXY16517.1"/>
    <property type="molecule type" value="Genomic_DNA"/>
</dbReference>
<protein>
    <recommendedName>
        <fullName evidence="5">2-amino-3-carboxymuconate-6-semialdehyde decarboxylase</fullName>
        <ecNumber evidence="4">4.1.1.45</ecNumber>
    </recommendedName>
    <alternativeName>
        <fullName evidence="10">Picolinate carboxylase</fullName>
    </alternativeName>
</protein>
<evidence type="ECO:0000259" key="11">
    <source>
        <dbReference type="Pfam" id="PF04909"/>
    </source>
</evidence>
<keyword evidence="9" id="KW-0456">Lyase</keyword>
<gene>
    <name evidence="12" type="ORF">BAY60_35525</name>
</gene>
<dbReference type="Proteomes" id="UP000249915">
    <property type="component" value="Plasmid pPmurDSM45305"/>
</dbReference>
<evidence type="ECO:0000256" key="5">
    <source>
        <dbReference type="ARBA" id="ARBA00021214"/>
    </source>
</evidence>
<organism evidence="12 13">
    <name type="scientific">Prauserella muralis</name>
    <dbReference type="NCBI Taxonomy" id="588067"/>
    <lineage>
        <taxon>Bacteria</taxon>
        <taxon>Bacillati</taxon>
        <taxon>Actinomycetota</taxon>
        <taxon>Actinomycetes</taxon>
        <taxon>Pseudonocardiales</taxon>
        <taxon>Pseudonocardiaceae</taxon>
        <taxon>Prauserella</taxon>
    </lineage>
</organism>
<keyword evidence="7" id="KW-0210">Decarboxylase</keyword>
<dbReference type="EC" id="4.1.1.45" evidence="4"/>
<dbReference type="AlphaFoldDB" id="A0A2V4AET5"/>
<dbReference type="GO" id="GO:0046872">
    <property type="term" value="F:metal ion binding"/>
    <property type="evidence" value="ECO:0007669"/>
    <property type="project" value="UniProtKB-KW"/>
</dbReference>
<evidence type="ECO:0000256" key="9">
    <source>
        <dbReference type="ARBA" id="ARBA00023239"/>
    </source>
</evidence>
<comment type="subunit">
    <text evidence="3">Monomer.</text>
</comment>
<dbReference type="Pfam" id="PF04909">
    <property type="entry name" value="Amidohydro_2"/>
    <property type="match status" value="1"/>
</dbReference>
<reference evidence="12 13" key="1">
    <citation type="submission" date="2016-07" db="EMBL/GenBank/DDBJ databases">
        <title>Draft genome sequence of Prauserella muralis DSM 45305, isolated from a mould-covered wall in an indoor environment.</title>
        <authorList>
            <person name="Ruckert C."/>
            <person name="Albersmeier A."/>
            <person name="Jiang C.-L."/>
            <person name="Jiang Y."/>
            <person name="Kalinowski J."/>
            <person name="Schneider O."/>
            <person name="Winkler A."/>
            <person name="Zotchev S.B."/>
        </authorList>
    </citation>
    <scope>NUCLEOTIDE SEQUENCE [LARGE SCALE GENOMIC DNA]</scope>
    <source>
        <strain evidence="12 13">DSM 45305</strain>
        <plasmid evidence="13">ppmurdsm45305</plasmid>
    </source>
</reference>
<comment type="similarity">
    <text evidence="2">Belongs to the metallo-dependent hydrolases superfamily. ACMSD family.</text>
</comment>
<keyword evidence="6" id="KW-0479">Metal-binding</keyword>
<dbReference type="GO" id="GO:0001760">
    <property type="term" value="F:aminocarboxymuconate-semialdehyde decarboxylase activity"/>
    <property type="evidence" value="ECO:0007669"/>
    <property type="project" value="UniProtKB-EC"/>
</dbReference>
<evidence type="ECO:0000256" key="3">
    <source>
        <dbReference type="ARBA" id="ARBA00011245"/>
    </source>
</evidence>
<dbReference type="InterPro" id="IPR006680">
    <property type="entry name" value="Amidohydro-rel"/>
</dbReference>
<evidence type="ECO:0000313" key="13">
    <source>
        <dbReference type="Proteomes" id="UP000249915"/>
    </source>
</evidence>
<dbReference type="InterPro" id="IPR032465">
    <property type="entry name" value="ACMSD"/>
</dbReference>
<dbReference type="SUPFAM" id="SSF51556">
    <property type="entry name" value="Metallo-dependent hydrolases"/>
    <property type="match status" value="1"/>
</dbReference>
<geneLocation type="plasmid" evidence="13">
    <name>ppmurdsm45305</name>
</geneLocation>
<feature type="domain" description="Amidohydrolase-related" evidence="11">
    <location>
        <begin position="10"/>
        <end position="313"/>
    </location>
</feature>
<dbReference type="Gene3D" id="3.20.20.140">
    <property type="entry name" value="Metal-dependent hydrolases"/>
    <property type="match status" value="1"/>
</dbReference>
<evidence type="ECO:0000313" key="12">
    <source>
        <dbReference type="EMBL" id="PXY16517.1"/>
    </source>
</evidence>
<dbReference type="GO" id="GO:0005829">
    <property type="term" value="C:cytosol"/>
    <property type="evidence" value="ECO:0007669"/>
    <property type="project" value="TreeGrafter"/>
</dbReference>